<dbReference type="PANTHER" id="PTHR43390">
    <property type="entry name" value="SIGNAL PEPTIDASE I"/>
    <property type="match status" value="1"/>
</dbReference>
<evidence type="ECO:0000313" key="11">
    <source>
        <dbReference type="Proteomes" id="UP000005435"/>
    </source>
</evidence>
<evidence type="ECO:0000256" key="5">
    <source>
        <dbReference type="ARBA" id="ARBA00022670"/>
    </source>
</evidence>
<name>G8M3B4_ACECE</name>
<evidence type="ECO:0000256" key="2">
    <source>
        <dbReference type="ARBA" id="ARBA00004401"/>
    </source>
</evidence>
<dbReference type="RefSeq" id="WP_014256934.1">
    <property type="nucleotide sequence ID" value="NC_016627.1"/>
</dbReference>
<dbReference type="PROSITE" id="PS00761">
    <property type="entry name" value="SPASE_I_3"/>
    <property type="match status" value="1"/>
</dbReference>
<dbReference type="STRING" id="720554.Clocl_3998"/>
<dbReference type="InterPro" id="IPR019758">
    <property type="entry name" value="Pept_S26A_signal_pept_1_CS"/>
</dbReference>
<evidence type="ECO:0000256" key="7">
    <source>
        <dbReference type="PIRSR" id="PIRSR600223-1"/>
    </source>
</evidence>
<dbReference type="InterPro" id="IPR036286">
    <property type="entry name" value="LexA/Signal_pep-like_sf"/>
</dbReference>
<dbReference type="EMBL" id="CP003065">
    <property type="protein sequence ID" value="AEV70434.1"/>
    <property type="molecule type" value="Genomic_DNA"/>
</dbReference>
<evidence type="ECO:0000256" key="1">
    <source>
        <dbReference type="ARBA" id="ARBA00000677"/>
    </source>
</evidence>
<evidence type="ECO:0000313" key="10">
    <source>
        <dbReference type="EMBL" id="AEV70434.1"/>
    </source>
</evidence>
<proteinExistence type="inferred from homology"/>
<feature type="domain" description="Peptidase S26" evidence="9">
    <location>
        <begin position="9"/>
        <end position="188"/>
    </location>
</feature>
<dbReference type="HOGENOM" id="CLU_028723_5_3_9"/>
<dbReference type="InterPro" id="IPR019533">
    <property type="entry name" value="Peptidase_S26"/>
</dbReference>
<dbReference type="GO" id="GO:0009003">
    <property type="term" value="F:signal peptidase activity"/>
    <property type="evidence" value="ECO:0007669"/>
    <property type="project" value="UniProtKB-EC"/>
</dbReference>
<keyword evidence="8" id="KW-0812">Transmembrane</keyword>
<dbReference type="GO" id="GO:0004252">
    <property type="term" value="F:serine-type endopeptidase activity"/>
    <property type="evidence" value="ECO:0007669"/>
    <property type="project" value="InterPro"/>
</dbReference>
<feature type="active site" evidence="7">
    <location>
        <position position="39"/>
    </location>
</feature>
<keyword evidence="5 8" id="KW-0645">Protease</keyword>
<dbReference type="InterPro" id="IPR019756">
    <property type="entry name" value="Pept_S26A_signal_pept_1_Ser-AS"/>
</dbReference>
<comment type="similarity">
    <text evidence="3 8">Belongs to the peptidase S26 family.</text>
</comment>
<dbReference type="eggNOG" id="COG0681">
    <property type="taxonomic scope" value="Bacteria"/>
</dbReference>
<feature type="active site" evidence="7">
    <location>
        <position position="109"/>
    </location>
</feature>
<comment type="catalytic activity">
    <reaction evidence="1 8">
        <text>Cleavage of hydrophobic, N-terminal signal or leader sequences from secreted and periplasmic proteins.</text>
        <dbReference type="EC" id="3.4.21.89"/>
    </reaction>
</comment>
<dbReference type="KEGG" id="ccl:Clocl_3998"/>
<evidence type="ECO:0000256" key="6">
    <source>
        <dbReference type="ARBA" id="ARBA00022801"/>
    </source>
</evidence>
<evidence type="ECO:0000256" key="8">
    <source>
        <dbReference type="RuleBase" id="RU362042"/>
    </source>
</evidence>
<dbReference type="GO" id="GO:0006465">
    <property type="term" value="P:signal peptide processing"/>
    <property type="evidence" value="ECO:0007669"/>
    <property type="project" value="InterPro"/>
</dbReference>
<comment type="subcellular location">
    <subcellularLocation>
        <location evidence="2">Cell membrane</location>
        <topology evidence="2">Single-pass type II membrane protein</topology>
    </subcellularLocation>
    <subcellularLocation>
        <location evidence="8">Membrane</location>
        <topology evidence="8">Single-pass type II membrane protein</topology>
    </subcellularLocation>
</comment>
<dbReference type="CDD" id="cd06530">
    <property type="entry name" value="S26_SPase_I"/>
    <property type="match status" value="1"/>
</dbReference>
<dbReference type="EC" id="3.4.21.89" evidence="4 8"/>
<evidence type="ECO:0000256" key="4">
    <source>
        <dbReference type="ARBA" id="ARBA00013208"/>
    </source>
</evidence>
<organism evidence="10 11">
    <name type="scientific">Acetivibrio clariflavus (strain DSM 19732 / NBRC 101661 / EBR45)</name>
    <name type="common">Clostridium clariflavum</name>
    <dbReference type="NCBI Taxonomy" id="720554"/>
    <lineage>
        <taxon>Bacteria</taxon>
        <taxon>Bacillati</taxon>
        <taxon>Bacillota</taxon>
        <taxon>Clostridia</taxon>
        <taxon>Eubacteriales</taxon>
        <taxon>Oscillospiraceae</taxon>
        <taxon>Acetivibrio</taxon>
    </lineage>
</organism>
<keyword evidence="11" id="KW-1185">Reference proteome</keyword>
<evidence type="ECO:0000256" key="3">
    <source>
        <dbReference type="ARBA" id="ARBA00009370"/>
    </source>
</evidence>
<keyword evidence="8" id="KW-0472">Membrane</keyword>
<dbReference type="PROSITE" id="PS00501">
    <property type="entry name" value="SPASE_I_1"/>
    <property type="match status" value="1"/>
</dbReference>
<dbReference type="PANTHER" id="PTHR43390:SF1">
    <property type="entry name" value="CHLOROPLAST PROCESSING PEPTIDASE"/>
    <property type="match status" value="1"/>
</dbReference>
<dbReference type="InterPro" id="IPR000223">
    <property type="entry name" value="Pept_S26A_signal_pept_1"/>
</dbReference>
<sequence precursor="true">MLRFIKEIASWTAYILSAVAIGLAINTFVFQPTQIVGCSMESTFYENDKIMVNKLIHTFRSEPDYGDIVIIDSRVNRDRTIKDDLMDSLKYNAITSMFTKEKQDVLWIKRVIGKAGDTLEYIDGTLYRNGEALQEDYIKEPMRFFPEGKVVVPEGCIYVMGDNRNASLDSRMIGAIPLDHVIGKFAFKFN</sequence>
<accession>G8M3B4</accession>
<keyword evidence="6 8" id="KW-0378">Hydrolase</keyword>
<dbReference type="GO" id="GO:0005886">
    <property type="term" value="C:plasma membrane"/>
    <property type="evidence" value="ECO:0007669"/>
    <property type="project" value="UniProtKB-SubCell"/>
</dbReference>
<dbReference type="SUPFAM" id="SSF51306">
    <property type="entry name" value="LexA/Signal peptidase"/>
    <property type="match status" value="1"/>
</dbReference>
<gene>
    <name evidence="10" type="ordered locus">Clocl_3998</name>
</gene>
<keyword evidence="8" id="KW-1133">Transmembrane helix</keyword>
<protein>
    <recommendedName>
        <fullName evidence="4 8">Signal peptidase I</fullName>
        <ecNumber evidence="4 8">3.4.21.89</ecNumber>
    </recommendedName>
</protein>
<dbReference type="NCBIfam" id="TIGR02227">
    <property type="entry name" value="sigpep_I_bact"/>
    <property type="match status" value="1"/>
</dbReference>
<feature type="transmembrane region" description="Helical" evidence="8">
    <location>
        <begin position="12"/>
        <end position="30"/>
    </location>
</feature>
<dbReference type="AlphaFoldDB" id="G8M3B4"/>
<dbReference type="Gene3D" id="2.10.109.10">
    <property type="entry name" value="Umud Fragment, subunit A"/>
    <property type="match status" value="1"/>
</dbReference>
<reference evidence="11" key="1">
    <citation type="submission" date="2011-12" db="EMBL/GenBank/DDBJ databases">
        <title>Complete sequence of Clostridium clariflavum DSM 19732.</title>
        <authorList>
            <consortium name="US DOE Joint Genome Institute"/>
            <person name="Lucas S."/>
            <person name="Han J."/>
            <person name="Lapidus A."/>
            <person name="Cheng J.-F."/>
            <person name="Goodwin L."/>
            <person name="Pitluck S."/>
            <person name="Peters L."/>
            <person name="Teshima H."/>
            <person name="Detter J.C."/>
            <person name="Han C."/>
            <person name="Tapia R."/>
            <person name="Land M."/>
            <person name="Hauser L."/>
            <person name="Kyrpides N."/>
            <person name="Ivanova N."/>
            <person name="Pagani I."/>
            <person name="Kitzmiller T."/>
            <person name="Lynd L."/>
            <person name="Izquierdo J."/>
            <person name="Woyke T."/>
        </authorList>
    </citation>
    <scope>NUCLEOTIDE SEQUENCE [LARGE SCALE GENOMIC DNA]</scope>
    <source>
        <strain evidence="11">DSM 19732 / NBRC 101661 / EBR45</strain>
    </source>
</reference>
<evidence type="ECO:0000259" key="9">
    <source>
        <dbReference type="Pfam" id="PF10502"/>
    </source>
</evidence>
<dbReference type="OrthoDB" id="9802919at2"/>
<reference evidence="10 11" key="2">
    <citation type="journal article" date="2012" name="Stand. Genomic Sci.">
        <title>Complete Genome Sequence of Clostridium clariflavum DSM 19732.</title>
        <authorList>
            <person name="Izquierdo J.A."/>
            <person name="Goodwin L."/>
            <person name="Davenport K.W."/>
            <person name="Teshima H."/>
            <person name="Bruce D."/>
            <person name="Detter C."/>
            <person name="Tapia R."/>
            <person name="Han S."/>
            <person name="Land M."/>
            <person name="Hauser L."/>
            <person name="Jeffries C.D."/>
            <person name="Han J."/>
            <person name="Pitluck S."/>
            <person name="Nolan M."/>
            <person name="Chen A."/>
            <person name="Huntemann M."/>
            <person name="Mavromatis K."/>
            <person name="Mikhailova N."/>
            <person name="Liolios K."/>
            <person name="Woyke T."/>
            <person name="Lynd L.R."/>
        </authorList>
    </citation>
    <scope>NUCLEOTIDE SEQUENCE [LARGE SCALE GENOMIC DNA]</scope>
    <source>
        <strain evidence="11">DSM 19732 / NBRC 101661 / EBR45</strain>
    </source>
</reference>
<dbReference type="Pfam" id="PF10502">
    <property type="entry name" value="Peptidase_S26"/>
    <property type="match status" value="1"/>
</dbReference>
<dbReference type="Proteomes" id="UP000005435">
    <property type="component" value="Chromosome"/>
</dbReference>
<dbReference type="PRINTS" id="PR00727">
    <property type="entry name" value="LEADERPTASE"/>
</dbReference>